<evidence type="ECO:0000256" key="3">
    <source>
        <dbReference type="SAM" id="MobiDB-lite"/>
    </source>
</evidence>
<protein>
    <submittedName>
        <fullName evidence="6">3 beta-hydroxysteroid dehydrogenase</fullName>
    </submittedName>
</protein>
<reference evidence="5 7" key="2">
    <citation type="submission" date="2024-04" db="EMBL/GenBank/DDBJ databases">
        <authorList>
            <consortium name="Genoscope - CEA"/>
            <person name="William W."/>
        </authorList>
    </citation>
    <scope>NUCLEOTIDE SEQUENCE [LARGE SCALE GENOMIC DNA]</scope>
</reference>
<comment type="similarity">
    <text evidence="1">Belongs to the 3-beta-HSD family.</text>
</comment>
<proteinExistence type="evidence at transcript level"/>
<evidence type="ECO:0000256" key="1">
    <source>
        <dbReference type="ARBA" id="ARBA00009219"/>
    </source>
</evidence>
<feature type="compositionally biased region" description="Polar residues" evidence="3">
    <location>
        <begin position="1"/>
        <end position="14"/>
    </location>
</feature>
<evidence type="ECO:0000256" key="2">
    <source>
        <dbReference type="ARBA" id="ARBA00023002"/>
    </source>
</evidence>
<accession>A0A7G7LIE0</accession>
<organism evidence="6">
    <name type="scientific">Lymnaea stagnalis</name>
    <name type="common">Great pond snail</name>
    <name type="synonym">Helix stagnalis</name>
    <dbReference type="NCBI Taxonomy" id="6523"/>
    <lineage>
        <taxon>Eukaryota</taxon>
        <taxon>Metazoa</taxon>
        <taxon>Spiralia</taxon>
        <taxon>Lophotrochozoa</taxon>
        <taxon>Mollusca</taxon>
        <taxon>Gastropoda</taxon>
        <taxon>Heterobranchia</taxon>
        <taxon>Euthyneura</taxon>
        <taxon>Panpulmonata</taxon>
        <taxon>Hygrophila</taxon>
        <taxon>Lymnaeoidea</taxon>
        <taxon>Lymnaeidae</taxon>
        <taxon>Lymnaea</taxon>
    </lineage>
</organism>
<feature type="compositionally biased region" description="Polar residues" evidence="3">
    <location>
        <begin position="96"/>
        <end position="113"/>
    </location>
</feature>
<sequence>MDSGKSPTTPSTITRAVGGKETGFGQVLLEGGLSGDKGCGDPSQVTALEVEGAINDENSGNASAENSPADAGHGDVTSLAESEFVTGTVSPIADFESQQTGPVDGDTGNQTQDSENRTPPPGEISTKFRYQLKTSPTNADTTQNRTGSDIHTLTENLRTSFGDNFGMFKCPFSDQALRTADEKSERALIPGRISSNSGTVSEISETPPHNTCGATEQDNSSGTSLVGVGRHELSESKMAADSASDKGWRNGDGDIVVVTGGNGFFGQHIVKMLHLRAPHVSEIWVLDIAPFEQKLDYQPTKKVKSIIGDVTDARFTAYLLRGATSVIHVAGIMSWGTFPDMDGMEKVNVKGTLNVLNACLKNSVKRLVYCSTVDVAVGSQPIRGGDETNTRVPDKFLFPGYPDTKYHGERLILGSGRPKRADGGQLQTAVLRANVCYGELDQSYVTNALRMAEQNKGVLYQVGDGSAMFQQAYVGNTAWAFVCADSAMRENPELSNEIFYIPDNTPIQNSFNFIRPYLEARGFQLSPRPINFSLLHGAVSLAEVFVKGLSPLVRLSLPFQSYTLAYINTDLYFNGSKARRVLNFEPIYSPNEARAASMIYYKTVDLDGGPTT</sequence>
<reference evidence="6" key="1">
    <citation type="submission" date="2020-06" db="EMBL/GenBank/DDBJ databases">
        <authorList>
            <person name="Fodor I."/>
            <person name="Koene J.M."/>
            <person name="Pirger Z."/>
        </authorList>
    </citation>
    <scope>NUCLEOTIDE SEQUENCE</scope>
</reference>
<name>A0A7G7LIE0_LYMST</name>
<dbReference type="GO" id="GO:0006694">
    <property type="term" value="P:steroid biosynthetic process"/>
    <property type="evidence" value="ECO:0007669"/>
    <property type="project" value="InterPro"/>
</dbReference>
<dbReference type="EMBL" id="CAXITT010000506">
    <property type="protein sequence ID" value="CAL1542785.1"/>
    <property type="molecule type" value="Genomic_DNA"/>
</dbReference>
<feature type="compositionally biased region" description="Polar residues" evidence="3">
    <location>
        <begin position="193"/>
        <end position="224"/>
    </location>
</feature>
<dbReference type="PANTHER" id="PTHR43245:SF51">
    <property type="entry name" value="SHORT CHAIN DEHYDROGENASE_REDUCTASE FAMILY 42E, MEMBER 2"/>
    <property type="match status" value="1"/>
</dbReference>
<feature type="compositionally biased region" description="Polar residues" evidence="3">
    <location>
        <begin position="56"/>
        <end position="66"/>
    </location>
</feature>
<evidence type="ECO:0000313" key="5">
    <source>
        <dbReference type="EMBL" id="CAL1542785.1"/>
    </source>
</evidence>
<dbReference type="GO" id="GO:0016616">
    <property type="term" value="F:oxidoreductase activity, acting on the CH-OH group of donors, NAD or NADP as acceptor"/>
    <property type="evidence" value="ECO:0007669"/>
    <property type="project" value="InterPro"/>
</dbReference>
<dbReference type="InterPro" id="IPR036291">
    <property type="entry name" value="NAD(P)-bd_dom_sf"/>
</dbReference>
<dbReference type="AlphaFoldDB" id="A0A7G7LIE0"/>
<feature type="region of interest" description="Disordered" evidence="3">
    <location>
        <begin position="1"/>
        <end position="125"/>
    </location>
</feature>
<feature type="region of interest" description="Disordered" evidence="3">
    <location>
        <begin position="192"/>
        <end position="224"/>
    </location>
</feature>
<dbReference type="FunFam" id="3.40.50.720:FF:000495">
    <property type="entry name" value="3 hydroxysteroid dehydrogenase, putative"/>
    <property type="match status" value="1"/>
</dbReference>
<dbReference type="Pfam" id="PF01073">
    <property type="entry name" value="3Beta_HSD"/>
    <property type="match status" value="1"/>
</dbReference>
<feature type="domain" description="3-beta hydroxysteroid dehydrogenase/isomerase" evidence="4">
    <location>
        <begin position="257"/>
        <end position="525"/>
    </location>
</feature>
<dbReference type="InterPro" id="IPR050177">
    <property type="entry name" value="Lipid_A_modif_metabolic_enz"/>
</dbReference>
<gene>
    <name evidence="5" type="ORF">GSLYS_00016319001</name>
</gene>
<keyword evidence="7" id="KW-1185">Reference proteome</keyword>
<dbReference type="PANTHER" id="PTHR43245">
    <property type="entry name" value="BIFUNCTIONAL POLYMYXIN RESISTANCE PROTEIN ARNA"/>
    <property type="match status" value="1"/>
</dbReference>
<evidence type="ECO:0000313" key="6">
    <source>
        <dbReference type="EMBL" id="QNG40043.1"/>
    </source>
</evidence>
<keyword evidence="2" id="KW-0560">Oxidoreductase</keyword>
<dbReference type="EMBL" id="MT655303">
    <property type="protein sequence ID" value="QNG40043.1"/>
    <property type="molecule type" value="mRNA"/>
</dbReference>
<evidence type="ECO:0000259" key="4">
    <source>
        <dbReference type="Pfam" id="PF01073"/>
    </source>
</evidence>
<dbReference type="Proteomes" id="UP001497497">
    <property type="component" value="Unassembled WGS sequence"/>
</dbReference>
<dbReference type="Gene3D" id="3.40.50.720">
    <property type="entry name" value="NAD(P)-binding Rossmann-like Domain"/>
    <property type="match status" value="1"/>
</dbReference>
<dbReference type="InterPro" id="IPR002225">
    <property type="entry name" value="3Beta_OHSteriod_DH/Estase"/>
</dbReference>
<dbReference type="SUPFAM" id="SSF51735">
    <property type="entry name" value="NAD(P)-binding Rossmann-fold domains"/>
    <property type="match status" value="1"/>
</dbReference>
<evidence type="ECO:0000313" key="7">
    <source>
        <dbReference type="Proteomes" id="UP001497497"/>
    </source>
</evidence>